<keyword evidence="5" id="KW-0598">Phosphotransferase system</keyword>
<evidence type="ECO:0000256" key="2">
    <source>
        <dbReference type="ARBA" id="ARBA00022553"/>
    </source>
</evidence>
<dbReference type="Gene3D" id="3.40.930.10">
    <property type="entry name" value="Mannitol-specific EII, Chain A"/>
    <property type="match status" value="1"/>
</dbReference>
<keyword evidence="1" id="KW-0813">Transport</keyword>
<dbReference type="GO" id="GO:0008982">
    <property type="term" value="F:protein-N(PI)-phosphohistidine-sugar phosphotransferase activity"/>
    <property type="evidence" value="ECO:0007669"/>
    <property type="project" value="InterPro"/>
</dbReference>
<dbReference type="NCBIfam" id="TIGR00848">
    <property type="entry name" value="fruA"/>
    <property type="match status" value="1"/>
</dbReference>
<dbReference type="Proteomes" id="UP000030147">
    <property type="component" value="Unassembled WGS sequence"/>
</dbReference>
<protein>
    <submittedName>
        <fullName evidence="7">PTS fructose transporter subunit IIABC</fullName>
    </submittedName>
</protein>
<dbReference type="InterPro" id="IPR004715">
    <property type="entry name" value="PTS_IIA_fruc"/>
</dbReference>
<evidence type="ECO:0000313" key="7">
    <source>
        <dbReference type="EMBL" id="KGP72690.1"/>
    </source>
</evidence>
<evidence type="ECO:0000256" key="5">
    <source>
        <dbReference type="ARBA" id="ARBA00022683"/>
    </source>
</evidence>
<dbReference type="InterPro" id="IPR002178">
    <property type="entry name" value="PTS_EIIA_type-2_dom"/>
</dbReference>
<dbReference type="PROSITE" id="PS51094">
    <property type="entry name" value="PTS_EIIA_TYPE_2"/>
    <property type="match status" value="1"/>
</dbReference>
<dbReference type="GO" id="GO:0016020">
    <property type="term" value="C:membrane"/>
    <property type="evidence" value="ECO:0007669"/>
    <property type="project" value="InterPro"/>
</dbReference>
<dbReference type="InterPro" id="IPR051541">
    <property type="entry name" value="PTS_SugarTrans_NitroReg"/>
</dbReference>
<evidence type="ECO:0000259" key="6">
    <source>
        <dbReference type="PROSITE" id="PS51094"/>
    </source>
</evidence>
<proteinExistence type="predicted"/>
<dbReference type="PANTHER" id="PTHR47738:SF2">
    <property type="entry name" value="PTS SYSTEM FRUCTOSE-LIKE EIIA COMPONENT"/>
    <property type="match status" value="1"/>
</dbReference>
<sequence length="153" mass="17513">MDKTSFVDFQVVSNISGTKKEEVIETLVNNLDENNYLASKEVFLQDVLERENTLPTYIGYEIGLPHSQSEGVNYSSVTIGRLEEEIKWTEEGEEVNTVFLIAVPNNNEDNLHLKILSKLSRLLMHEEFRNEVRNLDENALIATLNEKVKGELE</sequence>
<dbReference type="AlphaFoldDB" id="A0A0A2TTU2"/>
<evidence type="ECO:0000256" key="3">
    <source>
        <dbReference type="ARBA" id="ARBA00022597"/>
    </source>
</evidence>
<dbReference type="RefSeq" id="WP_036819333.1">
    <property type="nucleotide sequence ID" value="NZ_AVBF01000025.1"/>
</dbReference>
<evidence type="ECO:0000256" key="1">
    <source>
        <dbReference type="ARBA" id="ARBA00022448"/>
    </source>
</evidence>
<keyword evidence="2" id="KW-0597">Phosphoprotein</keyword>
<reference evidence="7 8" key="1">
    <citation type="journal article" date="2015" name="Stand. Genomic Sci.">
        <title>High quality draft genome sequence of the moderately halophilic bacterium Pontibacillus yanchengensis Y32(T) and comparison among Pontibacillus genomes.</title>
        <authorList>
            <person name="Huang J."/>
            <person name="Qiao Z.X."/>
            <person name="Tang J.W."/>
            <person name="Wang G."/>
        </authorList>
    </citation>
    <scope>NUCLEOTIDE SEQUENCE [LARGE SCALE GENOMIC DNA]</scope>
    <source>
        <strain evidence="7 8">Y32</strain>
    </source>
</reference>
<gene>
    <name evidence="7" type="ORF">N782_11075</name>
</gene>
<dbReference type="EMBL" id="AVBF01000025">
    <property type="protein sequence ID" value="KGP72690.1"/>
    <property type="molecule type" value="Genomic_DNA"/>
</dbReference>
<organism evidence="7 8">
    <name type="scientific">Pontibacillus yanchengensis Y32</name>
    <dbReference type="NCBI Taxonomy" id="1385514"/>
    <lineage>
        <taxon>Bacteria</taxon>
        <taxon>Bacillati</taxon>
        <taxon>Bacillota</taxon>
        <taxon>Bacilli</taxon>
        <taxon>Bacillales</taxon>
        <taxon>Bacillaceae</taxon>
        <taxon>Pontibacillus</taxon>
    </lineage>
</organism>
<keyword evidence="4" id="KW-0808">Transferase</keyword>
<keyword evidence="3" id="KW-0762">Sugar transport</keyword>
<dbReference type="Pfam" id="PF00359">
    <property type="entry name" value="PTS_EIIA_2"/>
    <property type="match status" value="1"/>
</dbReference>
<feature type="domain" description="PTS EIIA type-2" evidence="6">
    <location>
        <begin position="4"/>
        <end position="147"/>
    </location>
</feature>
<dbReference type="PANTHER" id="PTHR47738">
    <property type="entry name" value="PTS SYSTEM FRUCTOSE-LIKE EIIA COMPONENT-RELATED"/>
    <property type="match status" value="1"/>
</dbReference>
<dbReference type="eggNOG" id="COG1762">
    <property type="taxonomic scope" value="Bacteria"/>
</dbReference>
<comment type="caution">
    <text evidence="7">The sequence shown here is derived from an EMBL/GenBank/DDBJ whole genome shotgun (WGS) entry which is preliminary data.</text>
</comment>
<dbReference type="InterPro" id="IPR016152">
    <property type="entry name" value="PTrfase/Anion_transptr"/>
</dbReference>
<accession>A0A0A2TTU2</accession>
<evidence type="ECO:0000256" key="4">
    <source>
        <dbReference type="ARBA" id="ARBA00022679"/>
    </source>
</evidence>
<dbReference type="GO" id="GO:0009401">
    <property type="term" value="P:phosphoenolpyruvate-dependent sugar phosphotransferase system"/>
    <property type="evidence" value="ECO:0007669"/>
    <property type="project" value="UniProtKB-KW"/>
</dbReference>
<dbReference type="SUPFAM" id="SSF55804">
    <property type="entry name" value="Phoshotransferase/anion transport protein"/>
    <property type="match status" value="1"/>
</dbReference>
<name>A0A0A2TTU2_9BACI</name>
<dbReference type="CDD" id="cd00211">
    <property type="entry name" value="PTS_IIA_fru"/>
    <property type="match status" value="1"/>
</dbReference>
<keyword evidence="8" id="KW-1185">Reference proteome</keyword>
<dbReference type="OrthoDB" id="95460at2"/>
<dbReference type="STRING" id="1385514.N782_11075"/>
<evidence type="ECO:0000313" key="8">
    <source>
        <dbReference type="Proteomes" id="UP000030147"/>
    </source>
</evidence>